<dbReference type="InterPro" id="IPR000582">
    <property type="entry name" value="Acyl-CoA-binding_protein"/>
</dbReference>
<comment type="caution">
    <text evidence="7">The sequence shown here is derived from an EMBL/GenBank/DDBJ whole genome shotgun (WGS) entry which is preliminary data.</text>
</comment>
<evidence type="ECO:0000256" key="2">
    <source>
        <dbReference type="ARBA" id="ARBA00022737"/>
    </source>
</evidence>
<evidence type="ECO:0000256" key="3">
    <source>
        <dbReference type="ARBA" id="ARBA00023043"/>
    </source>
</evidence>
<dbReference type="PANTHER" id="PTHR24119">
    <property type="entry name" value="ACYL-COA-BINDING DOMAIN-CONTAINING PROTEIN 6"/>
    <property type="match status" value="1"/>
</dbReference>
<proteinExistence type="predicted"/>
<dbReference type="Gene3D" id="1.25.40.20">
    <property type="entry name" value="Ankyrin repeat-containing domain"/>
    <property type="match status" value="1"/>
</dbReference>
<dbReference type="PRINTS" id="PR00689">
    <property type="entry name" value="ACOABINDINGP"/>
</dbReference>
<keyword evidence="2" id="KW-0677">Repeat</keyword>
<organism evidence="7 8">
    <name type="scientific">Loxostege sticticalis</name>
    <name type="common">Beet webworm moth</name>
    <dbReference type="NCBI Taxonomy" id="481309"/>
    <lineage>
        <taxon>Eukaryota</taxon>
        <taxon>Metazoa</taxon>
        <taxon>Ecdysozoa</taxon>
        <taxon>Arthropoda</taxon>
        <taxon>Hexapoda</taxon>
        <taxon>Insecta</taxon>
        <taxon>Pterygota</taxon>
        <taxon>Neoptera</taxon>
        <taxon>Endopterygota</taxon>
        <taxon>Lepidoptera</taxon>
        <taxon>Glossata</taxon>
        <taxon>Ditrysia</taxon>
        <taxon>Pyraloidea</taxon>
        <taxon>Crambidae</taxon>
        <taxon>Pyraustinae</taxon>
        <taxon>Loxostege</taxon>
    </lineage>
</organism>
<dbReference type="EMBL" id="JBEDNZ010000019">
    <property type="protein sequence ID" value="KAL0820744.1"/>
    <property type="molecule type" value="Genomic_DNA"/>
</dbReference>
<dbReference type="Gene3D" id="1.20.80.10">
    <property type="match status" value="1"/>
</dbReference>
<dbReference type="InterPro" id="IPR029063">
    <property type="entry name" value="SAM-dependent_MTases_sf"/>
</dbReference>
<accession>A0ABD0SLN2</accession>
<evidence type="ECO:0000256" key="4">
    <source>
        <dbReference type="ARBA" id="ARBA00023121"/>
    </source>
</evidence>
<dbReference type="Pfam" id="PF00887">
    <property type="entry name" value="ACBP"/>
    <property type="match status" value="1"/>
</dbReference>
<evidence type="ECO:0000256" key="1">
    <source>
        <dbReference type="ARBA" id="ARBA00018419"/>
    </source>
</evidence>
<sequence>MSDGRPISGQLKKFVFRGKSSSNGDTRGEYLEIIIPELLSAGYSFYTWPSAPLLAWYLWTQRRHLRGLRVLELGCGTGLPGILAAKCGARVTLSDSVALPRSLRHLSACCEANGLVPGRDLQILGLAWGLFLTEVHNLRPIDLILASDCFYEPSQFEEVLSTVAYLLDGTDARFLCAYQERSADWSIEALLKKWGLKGALLDLDSLSESSGFIAFIMAEALPEYPDSDFSDDDQSPLDIAFSEAADHLRKITNRLDSNQLLELYGLFKQGTEGKCNTPKPGWLDGRGRRKWEAWRSLGDMPTEEAKRKYVELLQKFDPDWSEAGASQQPGSKEAWVAVSSLRYSPEPELIQNEMTLLEAAREDCGERIAELLSQNPELRHERDDDGLTALHWAADRDATNALRAAIKGGCVLDAVDDSGQTALHYAASCGHVKATQILVDAGASLLKDEDDCTPIDVAADNDIRKVLEGAR</sequence>
<dbReference type="InterPro" id="IPR019410">
    <property type="entry name" value="Methyltransf_16"/>
</dbReference>
<dbReference type="PROSITE" id="PS50297">
    <property type="entry name" value="ANK_REP_REGION"/>
    <property type="match status" value="1"/>
</dbReference>
<dbReference type="Pfam" id="PF10294">
    <property type="entry name" value="Methyltransf_16"/>
    <property type="match status" value="1"/>
</dbReference>
<dbReference type="SUPFAM" id="SSF47027">
    <property type="entry name" value="Acyl-CoA binding protein"/>
    <property type="match status" value="1"/>
</dbReference>
<feature type="domain" description="ACB" evidence="6">
    <location>
        <begin position="237"/>
        <end position="322"/>
    </location>
</feature>
<gene>
    <name evidence="7" type="ORF">ABMA28_006565</name>
</gene>
<dbReference type="GO" id="GO:0008289">
    <property type="term" value="F:lipid binding"/>
    <property type="evidence" value="ECO:0007669"/>
    <property type="project" value="UniProtKB-KW"/>
</dbReference>
<reference evidence="7 8" key="1">
    <citation type="submission" date="2024-06" db="EMBL/GenBank/DDBJ databases">
        <title>A chromosome-level genome assembly of beet webworm, Loxostege sticticalis.</title>
        <authorList>
            <person name="Zhang Y."/>
        </authorList>
    </citation>
    <scope>NUCLEOTIDE SEQUENCE [LARGE SCALE GENOMIC DNA]</scope>
    <source>
        <strain evidence="7">AQ028</strain>
        <tissue evidence="7">Male pupae</tissue>
    </source>
</reference>
<dbReference type="Gene3D" id="3.40.50.150">
    <property type="entry name" value="Vaccinia Virus protein VP39"/>
    <property type="match status" value="1"/>
</dbReference>
<dbReference type="InterPro" id="IPR035984">
    <property type="entry name" value="Acyl-CoA-binding_sf"/>
</dbReference>
<dbReference type="PANTHER" id="PTHR24119:SF0">
    <property type="entry name" value="ACYL-COA-BINDING DOMAIN-CONTAINING PROTEIN 6"/>
    <property type="match status" value="1"/>
</dbReference>
<dbReference type="SUPFAM" id="SSF48403">
    <property type="entry name" value="Ankyrin repeat"/>
    <property type="match status" value="1"/>
</dbReference>
<feature type="repeat" description="ANK" evidence="5">
    <location>
        <begin position="418"/>
        <end position="450"/>
    </location>
</feature>
<dbReference type="SMART" id="SM00248">
    <property type="entry name" value="ANK"/>
    <property type="match status" value="2"/>
</dbReference>
<name>A0ABD0SLN2_LOXSC</name>
<dbReference type="PROSITE" id="PS51228">
    <property type="entry name" value="ACB_2"/>
    <property type="match status" value="1"/>
</dbReference>
<evidence type="ECO:0000259" key="6">
    <source>
        <dbReference type="PROSITE" id="PS51228"/>
    </source>
</evidence>
<evidence type="ECO:0000313" key="7">
    <source>
        <dbReference type="EMBL" id="KAL0820744.1"/>
    </source>
</evidence>
<dbReference type="PROSITE" id="PS50088">
    <property type="entry name" value="ANK_REPEAT"/>
    <property type="match status" value="2"/>
</dbReference>
<dbReference type="InterPro" id="IPR036770">
    <property type="entry name" value="Ankyrin_rpt-contain_sf"/>
</dbReference>
<evidence type="ECO:0000313" key="8">
    <source>
        <dbReference type="Proteomes" id="UP001549921"/>
    </source>
</evidence>
<feature type="repeat" description="ANK" evidence="5">
    <location>
        <begin position="385"/>
        <end position="417"/>
    </location>
</feature>
<protein>
    <recommendedName>
        <fullName evidence="1">Acyl-CoA-binding domain-containing protein 6</fullName>
    </recommendedName>
</protein>
<evidence type="ECO:0000256" key="5">
    <source>
        <dbReference type="PROSITE-ProRule" id="PRU00023"/>
    </source>
</evidence>
<keyword evidence="3 5" id="KW-0040">ANK repeat</keyword>
<dbReference type="InterPro" id="IPR014352">
    <property type="entry name" value="FERM/acyl-CoA-bd_prot_sf"/>
</dbReference>
<dbReference type="AlphaFoldDB" id="A0ABD0SLN2"/>
<dbReference type="InterPro" id="IPR002110">
    <property type="entry name" value="Ankyrin_rpt"/>
</dbReference>
<dbReference type="Pfam" id="PF12796">
    <property type="entry name" value="Ank_2"/>
    <property type="match status" value="1"/>
</dbReference>
<dbReference type="Proteomes" id="UP001549921">
    <property type="component" value="Unassembled WGS sequence"/>
</dbReference>
<keyword evidence="4" id="KW-0446">Lipid-binding</keyword>
<dbReference type="SUPFAM" id="SSF53335">
    <property type="entry name" value="S-adenosyl-L-methionine-dependent methyltransferases"/>
    <property type="match status" value="1"/>
</dbReference>